<dbReference type="InterPro" id="IPR026960">
    <property type="entry name" value="RVT-Znf"/>
</dbReference>
<accession>A0AAW2BQW8</accession>
<keyword evidence="3" id="KW-1185">Reference proteome</keyword>
<dbReference type="EMBL" id="JAZDWU010000010">
    <property type="protein sequence ID" value="KAK9988426.1"/>
    <property type="molecule type" value="Genomic_DNA"/>
</dbReference>
<feature type="domain" description="Reverse transcriptase zinc-binding" evidence="1">
    <location>
        <begin position="17"/>
        <end position="112"/>
    </location>
</feature>
<sequence>MTLRDRLVWKENKANMFSVKTAYQVALRLHHPQTGKHSQARLDQKMWKRIWSINVPPKVRTFIWRACSNILPTKTNLFQRKMRVNPTCSMCGQHVETTEHILWECPLARNVWALVRGRIQKTSSLVSSFFLLTRQMMERLSGKEFELWAMIAWALWNARNHVVGQDAWLAWNLLYSSSASITFPKMFCTCTRR</sequence>
<organism evidence="2 3">
    <name type="scientific">Lithocarpus litseifolius</name>
    <dbReference type="NCBI Taxonomy" id="425828"/>
    <lineage>
        <taxon>Eukaryota</taxon>
        <taxon>Viridiplantae</taxon>
        <taxon>Streptophyta</taxon>
        <taxon>Embryophyta</taxon>
        <taxon>Tracheophyta</taxon>
        <taxon>Spermatophyta</taxon>
        <taxon>Magnoliopsida</taxon>
        <taxon>eudicotyledons</taxon>
        <taxon>Gunneridae</taxon>
        <taxon>Pentapetalae</taxon>
        <taxon>rosids</taxon>
        <taxon>fabids</taxon>
        <taxon>Fagales</taxon>
        <taxon>Fagaceae</taxon>
        <taxon>Lithocarpus</taxon>
    </lineage>
</organism>
<comment type="caution">
    <text evidence="2">The sequence shown here is derived from an EMBL/GenBank/DDBJ whole genome shotgun (WGS) entry which is preliminary data.</text>
</comment>
<dbReference type="Pfam" id="PF13966">
    <property type="entry name" value="zf-RVT"/>
    <property type="match status" value="1"/>
</dbReference>
<dbReference type="Proteomes" id="UP001459277">
    <property type="component" value="Unassembled WGS sequence"/>
</dbReference>
<dbReference type="AlphaFoldDB" id="A0AAW2BQW8"/>
<name>A0AAW2BQW8_9ROSI</name>
<evidence type="ECO:0000313" key="2">
    <source>
        <dbReference type="EMBL" id="KAK9988426.1"/>
    </source>
</evidence>
<evidence type="ECO:0000313" key="3">
    <source>
        <dbReference type="Proteomes" id="UP001459277"/>
    </source>
</evidence>
<proteinExistence type="predicted"/>
<gene>
    <name evidence="2" type="ORF">SO802_028665</name>
</gene>
<protein>
    <recommendedName>
        <fullName evidence="1">Reverse transcriptase zinc-binding domain-containing protein</fullName>
    </recommendedName>
</protein>
<evidence type="ECO:0000259" key="1">
    <source>
        <dbReference type="Pfam" id="PF13966"/>
    </source>
</evidence>
<reference evidence="2 3" key="1">
    <citation type="submission" date="2024-01" db="EMBL/GenBank/DDBJ databases">
        <title>A telomere-to-telomere, gap-free genome of sweet tea (Lithocarpus litseifolius).</title>
        <authorList>
            <person name="Zhou J."/>
        </authorList>
    </citation>
    <scope>NUCLEOTIDE SEQUENCE [LARGE SCALE GENOMIC DNA]</scope>
    <source>
        <strain evidence="2">Zhou-2022a</strain>
        <tissue evidence="2">Leaf</tissue>
    </source>
</reference>